<dbReference type="Gene3D" id="1.25.40.10">
    <property type="entry name" value="Tetratricopeptide repeat domain"/>
    <property type="match status" value="1"/>
</dbReference>
<keyword evidence="1" id="KW-0175">Coiled coil</keyword>
<reference evidence="3 4" key="1">
    <citation type="submission" date="2018-12" db="EMBL/GenBank/DDBJ databases">
        <title>three novel Halomonas strain isolated from plants.</title>
        <authorList>
            <person name="Sun C."/>
        </authorList>
    </citation>
    <scope>NUCLEOTIDE SEQUENCE [LARGE SCALE GENOMIC DNA]</scope>
    <source>
        <strain evidence="3 4">JCM 18142</strain>
    </source>
</reference>
<dbReference type="SUPFAM" id="SSF48452">
    <property type="entry name" value="TPR-like"/>
    <property type="match status" value="1"/>
</dbReference>
<evidence type="ECO:0000313" key="3">
    <source>
        <dbReference type="EMBL" id="RUR31606.1"/>
    </source>
</evidence>
<sequence length="355" mass="39240">MQRLGGILLFSLWASVSVAQANAPLPGDIIRDLTALQEQLAEGSYNTVAERGAAQAERLADGNASDRWASALYHQLAAGALARMEQPEKAADHLAQARQTRGVGAEQAARWLREEAALRRAAGQNEQAIRLLNEWLDSEQDTNVLWQLVRLMAQEAQWEAAAERLEQAIAQTENLNDDQQALALAILRHSGQNEQTLSWLIEGLNSDSDVEAWRQAAGLAQQAGQAGMAAGLWDMAWQLGKLEEPEDFWLLIELHRAGGTPARAAERLEQALERGDIERDEEVLRLLATSWQQARHIENALSAWQALATQSQKAADWRQYGQLAYAWGDEAQAEQALTQAARLGDKEASQWLANF</sequence>
<organism evidence="3 4">
    <name type="scientific">Vreelandella nanhaiensis</name>
    <dbReference type="NCBI Taxonomy" id="1258546"/>
    <lineage>
        <taxon>Bacteria</taxon>
        <taxon>Pseudomonadati</taxon>
        <taxon>Pseudomonadota</taxon>
        <taxon>Gammaproteobacteria</taxon>
        <taxon>Oceanospirillales</taxon>
        <taxon>Halomonadaceae</taxon>
        <taxon>Vreelandella</taxon>
    </lineage>
</organism>
<keyword evidence="2" id="KW-0732">Signal</keyword>
<protein>
    <recommendedName>
        <fullName evidence="5">Tetratricopeptide repeat protein</fullName>
    </recommendedName>
</protein>
<gene>
    <name evidence="3" type="ORF">ELY38_09050</name>
</gene>
<feature type="signal peptide" evidence="2">
    <location>
        <begin position="1"/>
        <end position="21"/>
    </location>
</feature>
<evidence type="ECO:0008006" key="5">
    <source>
        <dbReference type="Google" id="ProtNLM"/>
    </source>
</evidence>
<evidence type="ECO:0000256" key="2">
    <source>
        <dbReference type="SAM" id="SignalP"/>
    </source>
</evidence>
<dbReference type="AlphaFoldDB" id="A0A3S0YWX4"/>
<comment type="caution">
    <text evidence="3">The sequence shown here is derived from an EMBL/GenBank/DDBJ whole genome shotgun (WGS) entry which is preliminary data.</text>
</comment>
<evidence type="ECO:0000256" key="1">
    <source>
        <dbReference type="SAM" id="Coils"/>
    </source>
</evidence>
<dbReference type="Proteomes" id="UP000287023">
    <property type="component" value="Unassembled WGS sequence"/>
</dbReference>
<keyword evidence="4" id="KW-1185">Reference proteome</keyword>
<dbReference type="OrthoDB" id="6397696at2"/>
<dbReference type="EMBL" id="RZHF01000014">
    <property type="protein sequence ID" value="RUR31606.1"/>
    <property type="molecule type" value="Genomic_DNA"/>
</dbReference>
<name>A0A3S0YWX4_9GAMM</name>
<proteinExistence type="predicted"/>
<feature type="chain" id="PRO_5018554779" description="Tetratricopeptide repeat protein" evidence="2">
    <location>
        <begin position="22"/>
        <end position="355"/>
    </location>
</feature>
<evidence type="ECO:0000313" key="4">
    <source>
        <dbReference type="Proteomes" id="UP000287023"/>
    </source>
</evidence>
<dbReference type="RefSeq" id="WP_127061510.1">
    <property type="nucleotide sequence ID" value="NZ_RZHF01000014.1"/>
</dbReference>
<accession>A0A3S0YWX4</accession>
<feature type="coiled-coil region" evidence="1">
    <location>
        <begin position="148"/>
        <end position="182"/>
    </location>
</feature>
<dbReference type="InterPro" id="IPR011990">
    <property type="entry name" value="TPR-like_helical_dom_sf"/>
</dbReference>